<accession>A0ABS0L8A9</accession>
<evidence type="ECO:0000313" key="2">
    <source>
        <dbReference type="Proteomes" id="UP000601099"/>
    </source>
</evidence>
<proteinExistence type="predicted"/>
<keyword evidence="2" id="KW-1185">Reference proteome</keyword>
<organism evidence="1 2">
    <name type="scientific">Hymenobacter guriensis</name>
    <dbReference type="NCBI Taxonomy" id="2793065"/>
    <lineage>
        <taxon>Bacteria</taxon>
        <taxon>Pseudomonadati</taxon>
        <taxon>Bacteroidota</taxon>
        <taxon>Cytophagia</taxon>
        <taxon>Cytophagales</taxon>
        <taxon>Hymenobacteraceae</taxon>
        <taxon>Hymenobacter</taxon>
    </lineage>
</organism>
<protein>
    <submittedName>
        <fullName evidence="1">Uncharacterized protein</fullName>
    </submittedName>
</protein>
<name>A0ABS0L8A9_9BACT</name>
<gene>
    <name evidence="1" type="ORF">I5L79_21525</name>
</gene>
<sequence>MPFVPRPPIPTVCAHCQNVFESRHLRRKYCCNSCNVLAAQARKKVGASSGGESASPAVEFALPARFIAAVGPVQPVGSYFLLMSDERSFEAAATVRAHRFQAAQAVAWLTSTQEYFPRRDFAVDTQGTVWLEAYGFADRWFPVVTIEGLEA</sequence>
<reference evidence="1 2" key="1">
    <citation type="submission" date="2020-11" db="EMBL/GenBank/DDBJ databases">
        <title>Hymenobacter sp.</title>
        <authorList>
            <person name="Kim M.K."/>
        </authorList>
    </citation>
    <scope>NUCLEOTIDE SEQUENCE [LARGE SCALE GENOMIC DNA]</scope>
    <source>
        <strain evidence="1 2">BT594</strain>
    </source>
</reference>
<dbReference type="Proteomes" id="UP000601099">
    <property type="component" value="Unassembled WGS sequence"/>
</dbReference>
<dbReference type="RefSeq" id="WP_196957157.1">
    <property type="nucleotide sequence ID" value="NZ_JADWYK010000020.1"/>
</dbReference>
<comment type="caution">
    <text evidence="1">The sequence shown here is derived from an EMBL/GenBank/DDBJ whole genome shotgun (WGS) entry which is preliminary data.</text>
</comment>
<evidence type="ECO:0000313" key="1">
    <source>
        <dbReference type="EMBL" id="MBG8556140.1"/>
    </source>
</evidence>
<dbReference type="EMBL" id="JADWYK010000020">
    <property type="protein sequence ID" value="MBG8556140.1"/>
    <property type="molecule type" value="Genomic_DNA"/>
</dbReference>